<feature type="region of interest" description="Disordered" evidence="1">
    <location>
        <begin position="140"/>
        <end position="167"/>
    </location>
</feature>
<organism evidence="2 3">
    <name type="scientific">Hydnum rufescens UP504</name>
    <dbReference type="NCBI Taxonomy" id="1448309"/>
    <lineage>
        <taxon>Eukaryota</taxon>
        <taxon>Fungi</taxon>
        <taxon>Dikarya</taxon>
        <taxon>Basidiomycota</taxon>
        <taxon>Agaricomycotina</taxon>
        <taxon>Agaricomycetes</taxon>
        <taxon>Cantharellales</taxon>
        <taxon>Hydnaceae</taxon>
        <taxon>Hydnum</taxon>
    </lineage>
</organism>
<dbReference type="AlphaFoldDB" id="A0A9P6AG15"/>
<evidence type="ECO:0000313" key="2">
    <source>
        <dbReference type="EMBL" id="KAF9505046.1"/>
    </source>
</evidence>
<sequence>MSVNTVEALNAISLLTVHGLITDTEGTDIPIVLHRTVPPLDLVPFLKLDEHFPPEDALGPFTPRPPSTLPERGDLHVQLILGEEKGWGRSSFVHEVARSKRRAEIAREAWFYDELECLQGVVLPRCYGWFEAELAEGQSLGPSTRATRRSSDSESSNPEWRFKKSKQLTEMSHSRSYVSVLLLEKMGGKLPIGVPLGDDLVKGIYDMYGEIAELGVDHRDIRYSNMLAAPQGPTILPSVPSPFTGRIYTHRMIDIESCEKTNGEAWLLTDWQASWVHSIVNNLPDGCIIEPWD</sequence>
<accession>A0A9P6AG15</accession>
<evidence type="ECO:0000313" key="3">
    <source>
        <dbReference type="Proteomes" id="UP000886523"/>
    </source>
</evidence>
<evidence type="ECO:0008006" key="4">
    <source>
        <dbReference type="Google" id="ProtNLM"/>
    </source>
</evidence>
<keyword evidence="3" id="KW-1185">Reference proteome</keyword>
<protein>
    <recommendedName>
        <fullName evidence="4">Protein kinase domain-containing protein</fullName>
    </recommendedName>
</protein>
<dbReference type="Proteomes" id="UP000886523">
    <property type="component" value="Unassembled WGS sequence"/>
</dbReference>
<proteinExistence type="predicted"/>
<evidence type="ECO:0000256" key="1">
    <source>
        <dbReference type="SAM" id="MobiDB-lite"/>
    </source>
</evidence>
<dbReference type="EMBL" id="MU129177">
    <property type="protein sequence ID" value="KAF9505046.1"/>
    <property type="molecule type" value="Genomic_DNA"/>
</dbReference>
<reference evidence="2" key="1">
    <citation type="journal article" date="2020" name="Nat. Commun.">
        <title>Large-scale genome sequencing of mycorrhizal fungi provides insights into the early evolution of symbiotic traits.</title>
        <authorList>
            <person name="Miyauchi S."/>
            <person name="Kiss E."/>
            <person name="Kuo A."/>
            <person name="Drula E."/>
            <person name="Kohler A."/>
            <person name="Sanchez-Garcia M."/>
            <person name="Morin E."/>
            <person name="Andreopoulos B."/>
            <person name="Barry K.W."/>
            <person name="Bonito G."/>
            <person name="Buee M."/>
            <person name="Carver A."/>
            <person name="Chen C."/>
            <person name="Cichocki N."/>
            <person name="Clum A."/>
            <person name="Culley D."/>
            <person name="Crous P.W."/>
            <person name="Fauchery L."/>
            <person name="Girlanda M."/>
            <person name="Hayes R.D."/>
            <person name="Keri Z."/>
            <person name="LaButti K."/>
            <person name="Lipzen A."/>
            <person name="Lombard V."/>
            <person name="Magnuson J."/>
            <person name="Maillard F."/>
            <person name="Murat C."/>
            <person name="Nolan M."/>
            <person name="Ohm R.A."/>
            <person name="Pangilinan J."/>
            <person name="Pereira M.F."/>
            <person name="Perotto S."/>
            <person name="Peter M."/>
            <person name="Pfister S."/>
            <person name="Riley R."/>
            <person name="Sitrit Y."/>
            <person name="Stielow J.B."/>
            <person name="Szollosi G."/>
            <person name="Zifcakova L."/>
            <person name="Stursova M."/>
            <person name="Spatafora J.W."/>
            <person name="Tedersoo L."/>
            <person name="Vaario L.M."/>
            <person name="Yamada A."/>
            <person name="Yan M."/>
            <person name="Wang P."/>
            <person name="Xu J."/>
            <person name="Bruns T."/>
            <person name="Baldrian P."/>
            <person name="Vilgalys R."/>
            <person name="Dunand C."/>
            <person name="Henrissat B."/>
            <person name="Grigoriev I.V."/>
            <person name="Hibbett D."/>
            <person name="Nagy L.G."/>
            <person name="Martin F.M."/>
        </authorList>
    </citation>
    <scope>NUCLEOTIDE SEQUENCE</scope>
    <source>
        <strain evidence="2">UP504</strain>
    </source>
</reference>
<comment type="caution">
    <text evidence="2">The sequence shown here is derived from an EMBL/GenBank/DDBJ whole genome shotgun (WGS) entry which is preliminary data.</text>
</comment>
<name>A0A9P6AG15_9AGAM</name>
<gene>
    <name evidence="2" type="ORF">BS47DRAFT_580813</name>
</gene>